<dbReference type="Proteomes" id="UP000238326">
    <property type="component" value="Unassembled WGS sequence"/>
</dbReference>
<dbReference type="EMBL" id="PVLR01000061">
    <property type="protein sequence ID" value="PRD67436.1"/>
    <property type="molecule type" value="Genomic_DNA"/>
</dbReference>
<dbReference type="Pfam" id="PF01850">
    <property type="entry name" value="PIN"/>
    <property type="match status" value="1"/>
</dbReference>
<protein>
    <submittedName>
        <fullName evidence="2">PIN domain nuclease</fullName>
    </submittedName>
</protein>
<reference evidence="2 3" key="1">
    <citation type="submission" date="2018-03" db="EMBL/GenBank/DDBJ databases">
        <title>Comparative genomics illustrates the genes involved in a hyperalkaliphilic mechanisms of Serpentinomonas isolated from highly-alkaline calcium-rich serpentinized springs.</title>
        <authorList>
            <person name="Suzuki S."/>
            <person name="Ishii S."/>
            <person name="Walworth N."/>
            <person name="Bird L."/>
            <person name="Kuenen J.G."/>
            <person name="Nealson K.H."/>
        </authorList>
    </citation>
    <scope>NUCLEOTIDE SEQUENCE [LARGE SCALE GENOMIC DNA]</scope>
    <source>
        <strain evidence="2 3">83</strain>
    </source>
</reference>
<accession>A0A2S9KAE0</accession>
<dbReference type="InterPro" id="IPR029060">
    <property type="entry name" value="PIN-like_dom_sf"/>
</dbReference>
<dbReference type="AlphaFoldDB" id="A0A2S9KAE0"/>
<dbReference type="SUPFAM" id="SSF88723">
    <property type="entry name" value="PIN domain-like"/>
    <property type="match status" value="1"/>
</dbReference>
<name>A0A2S9KAE0_9BURK</name>
<organism evidence="2 3">
    <name type="scientific">Malikia spinosa</name>
    <dbReference type="NCBI Taxonomy" id="86180"/>
    <lineage>
        <taxon>Bacteria</taxon>
        <taxon>Pseudomonadati</taxon>
        <taxon>Pseudomonadota</taxon>
        <taxon>Betaproteobacteria</taxon>
        <taxon>Burkholderiales</taxon>
        <taxon>Comamonadaceae</taxon>
        <taxon>Malikia</taxon>
    </lineage>
</organism>
<comment type="caution">
    <text evidence="2">The sequence shown here is derived from an EMBL/GenBank/DDBJ whole genome shotgun (WGS) entry which is preliminary data.</text>
</comment>
<dbReference type="InterPro" id="IPR041705">
    <property type="entry name" value="PIN_Sll0205"/>
</dbReference>
<dbReference type="InterPro" id="IPR052919">
    <property type="entry name" value="TA_system_RNase"/>
</dbReference>
<feature type="domain" description="PIN" evidence="1">
    <location>
        <begin position="4"/>
        <end position="121"/>
    </location>
</feature>
<keyword evidence="3" id="KW-1185">Reference proteome</keyword>
<dbReference type="PANTHER" id="PTHR36173:SF2">
    <property type="entry name" value="RIBONUCLEASE VAPC16"/>
    <property type="match status" value="1"/>
</dbReference>
<proteinExistence type="predicted"/>
<dbReference type="PANTHER" id="PTHR36173">
    <property type="entry name" value="RIBONUCLEASE VAPC16-RELATED"/>
    <property type="match status" value="1"/>
</dbReference>
<gene>
    <name evidence="2" type="ORF">C6P61_16355</name>
</gene>
<evidence type="ECO:0000313" key="3">
    <source>
        <dbReference type="Proteomes" id="UP000238326"/>
    </source>
</evidence>
<dbReference type="RefSeq" id="WP_105730982.1">
    <property type="nucleotide sequence ID" value="NZ_PVLR01000061.1"/>
</dbReference>
<evidence type="ECO:0000259" key="1">
    <source>
        <dbReference type="Pfam" id="PF01850"/>
    </source>
</evidence>
<evidence type="ECO:0000313" key="2">
    <source>
        <dbReference type="EMBL" id="PRD67436.1"/>
    </source>
</evidence>
<dbReference type="InterPro" id="IPR002716">
    <property type="entry name" value="PIN_dom"/>
</dbReference>
<dbReference type="CDD" id="cd09872">
    <property type="entry name" value="PIN_Sll0205-like"/>
    <property type="match status" value="1"/>
</dbReference>
<sequence>MNLLLDTHIALCAITDHPGLTRPARDWISNPRSTVWVSVVSLWEIAIKHSLGRGDMPVSAREALDYFQRAGYRILSIEPEHTLALADLPPHHQDPFDRLLVAQALTEPMRLLTHDSNVARYSDTIIFV</sequence>
<dbReference type="Gene3D" id="3.40.50.1010">
    <property type="entry name" value="5'-nuclease"/>
    <property type="match status" value="1"/>
</dbReference>
<dbReference type="OrthoDB" id="9798990at2"/>